<feature type="transmembrane region" description="Helical" evidence="8">
    <location>
        <begin position="224"/>
        <end position="244"/>
    </location>
</feature>
<dbReference type="Proteomes" id="UP000664554">
    <property type="component" value="Unassembled WGS sequence"/>
</dbReference>
<evidence type="ECO:0000256" key="6">
    <source>
        <dbReference type="ARBA" id="ARBA00022989"/>
    </source>
</evidence>
<feature type="transmembrane region" description="Helical" evidence="8">
    <location>
        <begin position="56"/>
        <end position="78"/>
    </location>
</feature>
<feature type="transmembrane region" description="Helical" evidence="8">
    <location>
        <begin position="314"/>
        <end position="332"/>
    </location>
</feature>
<dbReference type="Pfam" id="PF01032">
    <property type="entry name" value="FecCD"/>
    <property type="match status" value="1"/>
</dbReference>
<proteinExistence type="inferred from homology"/>
<feature type="transmembrane region" description="Helical" evidence="8">
    <location>
        <begin position="152"/>
        <end position="170"/>
    </location>
</feature>
<dbReference type="EMBL" id="JAGBKM010000006">
    <property type="protein sequence ID" value="MBO1530571.1"/>
    <property type="molecule type" value="Genomic_DNA"/>
</dbReference>
<dbReference type="RefSeq" id="WP_207990535.1">
    <property type="nucleotide sequence ID" value="NZ_JAGBKM010000006.1"/>
</dbReference>
<comment type="caution">
    <text evidence="9">The sequence shown here is derived from an EMBL/GenBank/DDBJ whole genome shotgun (WGS) entry which is preliminary data.</text>
</comment>
<evidence type="ECO:0000313" key="9">
    <source>
        <dbReference type="EMBL" id="MBO1530571.1"/>
    </source>
</evidence>
<keyword evidence="10" id="KW-1185">Reference proteome</keyword>
<name>A0ABS3NMD1_9GAMM</name>
<evidence type="ECO:0000256" key="5">
    <source>
        <dbReference type="ARBA" id="ARBA00022692"/>
    </source>
</evidence>
<evidence type="ECO:0000256" key="4">
    <source>
        <dbReference type="ARBA" id="ARBA00022475"/>
    </source>
</evidence>
<dbReference type="Gene3D" id="1.10.3470.10">
    <property type="entry name" value="ABC transporter involved in vitamin B12 uptake, BtuC"/>
    <property type="match status" value="1"/>
</dbReference>
<keyword evidence="5 8" id="KW-0812">Transmembrane</keyword>
<dbReference type="PANTHER" id="PTHR30472:SF19">
    <property type="entry name" value="PETROBACTIN IMPORT SYSTEM PERMEASE PROTEIN YCLO"/>
    <property type="match status" value="1"/>
</dbReference>
<protein>
    <submittedName>
        <fullName evidence="9">Iron chelate uptake ABC transporter family permease subunit</fullName>
    </submittedName>
</protein>
<dbReference type="PANTHER" id="PTHR30472">
    <property type="entry name" value="FERRIC ENTEROBACTIN TRANSPORT SYSTEM PERMEASE PROTEIN"/>
    <property type="match status" value="1"/>
</dbReference>
<dbReference type="CDD" id="cd06550">
    <property type="entry name" value="TM_ABC_iron-siderophores_like"/>
    <property type="match status" value="1"/>
</dbReference>
<evidence type="ECO:0000256" key="1">
    <source>
        <dbReference type="ARBA" id="ARBA00004651"/>
    </source>
</evidence>
<sequence length="369" mass="40441">MTTSSDHSIQPDDTDHRFLDQPKAVKPATAQQPLLSKLRSRLLSRPLASEVWTKPVLIVFGLLIISSVLFMSIGANGNWDFVLGFRGKKLLALLVVGYAIGVSTLLFQSLTHNPILTPSLLGFDALYVLIQSLLVFFLGTSNLFSSQPLLKFGLEVGLMVAASLLLFRLLFTRSNHDLARLILVGIVFGVLFRSLSSLVARLINPEDYVVIQAASFAQFNTINSTLMLASLAVCLVSAVLVWRWRHQVDVLMLGRAHAINLGINYQSLALRLLIIIAVLVATATAFVGPVIFLGLLVCALTNRICKTMHHSERLLLVSFIAMLCLVLGQTLFERILGMAGVLSVVIELLGGIVFIALIFSQFRQHKSPV</sequence>
<keyword evidence="3" id="KW-0813">Transport</keyword>
<evidence type="ECO:0000256" key="2">
    <source>
        <dbReference type="ARBA" id="ARBA00007935"/>
    </source>
</evidence>
<accession>A0ABS3NMD1</accession>
<gene>
    <name evidence="9" type="ORF">J3492_05015</name>
</gene>
<comment type="subcellular location">
    <subcellularLocation>
        <location evidence="1">Cell membrane</location>
        <topology evidence="1">Multi-pass membrane protein</topology>
    </subcellularLocation>
</comment>
<organism evidence="9 10">
    <name type="scientific">Psychrobacter coccoides</name>
    <dbReference type="NCBI Taxonomy" id="2818440"/>
    <lineage>
        <taxon>Bacteria</taxon>
        <taxon>Pseudomonadati</taxon>
        <taxon>Pseudomonadota</taxon>
        <taxon>Gammaproteobacteria</taxon>
        <taxon>Moraxellales</taxon>
        <taxon>Moraxellaceae</taxon>
        <taxon>Psychrobacter</taxon>
    </lineage>
</organism>
<keyword evidence="7 8" id="KW-0472">Membrane</keyword>
<feature type="transmembrane region" description="Helical" evidence="8">
    <location>
        <begin position="272"/>
        <end position="302"/>
    </location>
</feature>
<reference evidence="9 10" key="1">
    <citation type="submission" date="2021-03" db="EMBL/GenBank/DDBJ databases">
        <authorList>
            <person name="Shang D.-D."/>
            <person name="Du Z.-J."/>
            <person name="Chen G.-J."/>
        </authorList>
    </citation>
    <scope>NUCLEOTIDE SEQUENCE [LARGE SCALE GENOMIC DNA]</scope>
    <source>
        <strain evidence="9 10">F1192</strain>
    </source>
</reference>
<evidence type="ECO:0000256" key="3">
    <source>
        <dbReference type="ARBA" id="ARBA00022448"/>
    </source>
</evidence>
<evidence type="ECO:0000256" key="7">
    <source>
        <dbReference type="ARBA" id="ARBA00023136"/>
    </source>
</evidence>
<feature type="transmembrane region" description="Helical" evidence="8">
    <location>
        <begin position="90"/>
        <end position="108"/>
    </location>
</feature>
<keyword evidence="4" id="KW-1003">Cell membrane</keyword>
<dbReference type="InterPro" id="IPR037294">
    <property type="entry name" value="ABC_BtuC-like"/>
</dbReference>
<evidence type="ECO:0000313" key="10">
    <source>
        <dbReference type="Proteomes" id="UP000664554"/>
    </source>
</evidence>
<dbReference type="InterPro" id="IPR000522">
    <property type="entry name" value="ABC_transptr_permease_BtuC"/>
</dbReference>
<dbReference type="SUPFAM" id="SSF81345">
    <property type="entry name" value="ABC transporter involved in vitamin B12 uptake, BtuC"/>
    <property type="match status" value="1"/>
</dbReference>
<feature type="transmembrane region" description="Helical" evidence="8">
    <location>
        <begin position="182"/>
        <end position="203"/>
    </location>
</feature>
<feature type="transmembrane region" description="Helical" evidence="8">
    <location>
        <begin position="120"/>
        <end position="140"/>
    </location>
</feature>
<evidence type="ECO:0000256" key="8">
    <source>
        <dbReference type="SAM" id="Phobius"/>
    </source>
</evidence>
<keyword evidence="6 8" id="KW-1133">Transmembrane helix</keyword>
<feature type="transmembrane region" description="Helical" evidence="8">
    <location>
        <begin position="338"/>
        <end position="359"/>
    </location>
</feature>
<comment type="similarity">
    <text evidence="2">Belongs to the binding-protein-dependent transport system permease family. FecCD subfamily.</text>
</comment>